<dbReference type="OrthoDB" id="778454at2759"/>
<dbReference type="AlphaFoldDB" id="A0A371GW05"/>
<evidence type="ECO:0000313" key="1">
    <source>
        <dbReference type="EMBL" id="RDX94725.1"/>
    </source>
</evidence>
<comment type="caution">
    <text evidence="1">The sequence shown here is derived from an EMBL/GenBank/DDBJ whole genome shotgun (WGS) entry which is preliminary data.</text>
</comment>
<feature type="non-terminal residue" evidence="1">
    <location>
        <position position="1"/>
    </location>
</feature>
<keyword evidence="2" id="KW-1185">Reference proteome</keyword>
<protein>
    <submittedName>
        <fullName evidence="1">Uncharacterized protein</fullName>
    </submittedName>
</protein>
<evidence type="ECO:0000313" key="2">
    <source>
        <dbReference type="Proteomes" id="UP000257109"/>
    </source>
</evidence>
<name>A0A371GW05_MUCPR</name>
<dbReference type="SUPFAM" id="SSF56672">
    <property type="entry name" value="DNA/RNA polymerases"/>
    <property type="match status" value="1"/>
</dbReference>
<accession>A0A371GW05</accession>
<proteinExistence type="predicted"/>
<sequence>MGRNVSALIKSEIQLANRSIMHPLDMEDEPSSKGSTLILDKPFLMMAKTKIDVHVGTLSMEFGDNMVQFNIFEAMKHPTENHSIFDIDVEAAEIAASEPSPPSTMQPLALELKPLSKNQKYAYLENDQKFLVIIANNLQSEQEERKVIGWTLANLPRINPSICMHRILLEEEARLVRQPQRQLNPTILDVAKEEVMKLLVVGIIYPISYSQWVSPMQVVPKKFRITVVKNQNDELVPTGI</sequence>
<dbReference type="Gene3D" id="3.10.10.10">
    <property type="entry name" value="HIV Type 1 Reverse Transcriptase, subunit A, domain 1"/>
    <property type="match status" value="1"/>
</dbReference>
<organism evidence="1 2">
    <name type="scientific">Mucuna pruriens</name>
    <name type="common">Velvet bean</name>
    <name type="synonym">Dolichos pruriens</name>
    <dbReference type="NCBI Taxonomy" id="157652"/>
    <lineage>
        <taxon>Eukaryota</taxon>
        <taxon>Viridiplantae</taxon>
        <taxon>Streptophyta</taxon>
        <taxon>Embryophyta</taxon>
        <taxon>Tracheophyta</taxon>
        <taxon>Spermatophyta</taxon>
        <taxon>Magnoliopsida</taxon>
        <taxon>eudicotyledons</taxon>
        <taxon>Gunneridae</taxon>
        <taxon>Pentapetalae</taxon>
        <taxon>rosids</taxon>
        <taxon>fabids</taxon>
        <taxon>Fabales</taxon>
        <taxon>Fabaceae</taxon>
        <taxon>Papilionoideae</taxon>
        <taxon>50 kb inversion clade</taxon>
        <taxon>NPAAA clade</taxon>
        <taxon>indigoferoid/millettioid clade</taxon>
        <taxon>Phaseoleae</taxon>
        <taxon>Mucuna</taxon>
    </lineage>
</organism>
<reference evidence="1" key="1">
    <citation type="submission" date="2018-05" db="EMBL/GenBank/DDBJ databases">
        <title>Draft genome of Mucuna pruriens seed.</title>
        <authorList>
            <person name="Nnadi N.E."/>
            <person name="Vos R."/>
            <person name="Hasami M.H."/>
            <person name="Devisetty U.K."/>
            <person name="Aguiy J.C."/>
        </authorList>
    </citation>
    <scope>NUCLEOTIDE SEQUENCE [LARGE SCALE GENOMIC DNA]</scope>
    <source>
        <strain evidence="1">JCA_2017</strain>
    </source>
</reference>
<dbReference type="InterPro" id="IPR043502">
    <property type="entry name" value="DNA/RNA_pol_sf"/>
</dbReference>
<gene>
    <name evidence="1" type="ORF">CR513_22861</name>
</gene>
<dbReference type="EMBL" id="QJKJ01004300">
    <property type="protein sequence ID" value="RDX94725.1"/>
    <property type="molecule type" value="Genomic_DNA"/>
</dbReference>
<dbReference type="Proteomes" id="UP000257109">
    <property type="component" value="Unassembled WGS sequence"/>
</dbReference>